<dbReference type="InterPro" id="IPR026444">
    <property type="entry name" value="Secre_tail"/>
</dbReference>
<name>A0A660SD76_UNCW3</name>
<organism evidence="1 2">
    <name type="scientific">candidate division WOR-3 bacterium</name>
    <dbReference type="NCBI Taxonomy" id="2052148"/>
    <lineage>
        <taxon>Bacteria</taxon>
        <taxon>Bacteria division WOR-3</taxon>
    </lineage>
</organism>
<dbReference type="Gene3D" id="2.80.10.50">
    <property type="match status" value="1"/>
</dbReference>
<dbReference type="PANTHER" id="PTHR42754:SF1">
    <property type="entry name" value="LIPOPROTEIN"/>
    <property type="match status" value="1"/>
</dbReference>
<dbReference type="InterPro" id="IPR011047">
    <property type="entry name" value="Quinoprotein_ADH-like_sf"/>
</dbReference>
<dbReference type="NCBIfam" id="TIGR04183">
    <property type="entry name" value="Por_Secre_tail"/>
    <property type="match status" value="1"/>
</dbReference>
<sequence>MESLCKKLLLIEIVILIGTASLIAQPSILWEKTIGGSGTDVGLSVQPITGGYIIAGYTNSFGAGSYDVYLIKTNSSGDILWTKTFGGGSDDYGYSVQETSDGGYIVAGYTRSFGAGGEDIYLIKTNSSGDILWTKTFGTSGDERAYSVDELSEGGYIVAGYKVSGIWAKDYLIKIDADGNTLWEKTYGAGIMSWWKEVQVTDDGAYITAGFTAFWPDVYLAKTNSDGGTIWTKTIDLGDDEYGNSVQQTADNGYIIAGEAWTNDTQKWDFCLIKTDADGNVVWAKRYGGTGWDKAYSVKQTLLGDYIAAGVFNTYLGVPDVYLIKTDENGNIIWTTTYGGTDADSANSVHQTTDGGYIIAGASAGDVYLIKTEPDEIGIEEEKSSKVSFALHSEPNPFRDRVTIRWRIEDGRWKSEDISLRIYDATGRLVKEFILPTAYSSVPTAISWDGRDDSGRKASSGVYFLRFEAGDYQATKKILLVK</sequence>
<evidence type="ECO:0000313" key="1">
    <source>
        <dbReference type="EMBL" id="RKX68637.1"/>
    </source>
</evidence>
<reference evidence="1 2" key="1">
    <citation type="submission" date="2018-06" db="EMBL/GenBank/DDBJ databases">
        <title>Extensive metabolic versatility and redundancy in microbially diverse, dynamic hydrothermal sediments.</title>
        <authorList>
            <person name="Dombrowski N."/>
            <person name="Teske A."/>
            <person name="Baker B.J."/>
        </authorList>
    </citation>
    <scope>NUCLEOTIDE SEQUENCE [LARGE SCALE GENOMIC DNA]</scope>
    <source>
        <strain evidence="1">B36_G15</strain>
    </source>
</reference>
<comment type="caution">
    <text evidence="1">The sequence shown here is derived from an EMBL/GenBank/DDBJ whole genome shotgun (WGS) entry which is preliminary data.</text>
</comment>
<dbReference type="SUPFAM" id="SSF50998">
    <property type="entry name" value="Quinoprotein alcohol dehydrogenase-like"/>
    <property type="match status" value="1"/>
</dbReference>
<proteinExistence type="predicted"/>
<dbReference type="PANTHER" id="PTHR42754">
    <property type="entry name" value="ENDOGLUCANASE"/>
    <property type="match status" value="1"/>
</dbReference>
<evidence type="ECO:0000313" key="2">
    <source>
        <dbReference type="Proteomes" id="UP000268469"/>
    </source>
</evidence>
<dbReference type="Proteomes" id="UP000268469">
    <property type="component" value="Unassembled WGS sequence"/>
</dbReference>
<protein>
    <submittedName>
        <fullName evidence="1">Uncharacterized protein</fullName>
    </submittedName>
</protein>
<accession>A0A660SD76</accession>
<dbReference type="EMBL" id="QNBE01000143">
    <property type="protein sequence ID" value="RKX68637.1"/>
    <property type="molecule type" value="Genomic_DNA"/>
</dbReference>
<dbReference type="Gene3D" id="2.60.40.4070">
    <property type="match status" value="1"/>
</dbReference>
<dbReference type="AlphaFoldDB" id="A0A660SD76"/>
<gene>
    <name evidence="1" type="ORF">DRP53_10340</name>
</gene>